<proteinExistence type="predicted"/>
<organism evidence="1 2">
    <name type="scientific">Colletotrichum gloeosporioides (strain Cg-14)</name>
    <name type="common">Anthracnose fungus</name>
    <name type="synonym">Glomerella cingulata</name>
    <dbReference type="NCBI Taxonomy" id="1237896"/>
    <lineage>
        <taxon>Eukaryota</taxon>
        <taxon>Fungi</taxon>
        <taxon>Dikarya</taxon>
        <taxon>Ascomycota</taxon>
        <taxon>Pezizomycotina</taxon>
        <taxon>Sordariomycetes</taxon>
        <taxon>Hypocreomycetidae</taxon>
        <taxon>Glomerellales</taxon>
        <taxon>Glomerellaceae</taxon>
        <taxon>Colletotrichum</taxon>
        <taxon>Colletotrichum gloeosporioides species complex</taxon>
    </lineage>
</organism>
<sequence length="26" mass="2976">MTLSLAHASEDLIYYQPTTCDPRPRP</sequence>
<dbReference type="EMBL" id="AMYD01002308">
    <property type="protein sequence ID" value="EQB49492.1"/>
    <property type="molecule type" value="Genomic_DNA"/>
</dbReference>
<reference evidence="2" key="1">
    <citation type="journal article" date="2013" name="Mol. Plant Microbe Interact.">
        <title>Global aspects of pacC regulation of pathogenicity genes in Colletotrichum gloeosporioides as revealed by transcriptome analysis.</title>
        <authorList>
            <person name="Alkan N."/>
            <person name="Meng X."/>
            <person name="Friedlander G."/>
            <person name="Reuveni E."/>
            <person name="Sukno S."/>
            <person name="Sherman A."/>
            <person name="Thon M."/>
            <person name="Fluhr R."/>
            <person name="Prusky D."/>
        </authorList>
    </citation>
    <scope>NUCLEOTIDE SEQUENCE [LARGE SCALE GENOMIC DNA]</scope>
    <source>
        <strain evidence="2">Cg-14</strain>
    </source>
</reference>
<evidence type="ECO:0000313" key="1">
    <source>
        <dbReference type="EMBL" id="EQB49492.1"/>
    </source>
</evidence>
<name>T0K1K2_COLGC</name>
<evidence type="ECO:0000313" key="2">
    <source>
        <dbReference type="Proteomes" id="UP000015530"/>
    </source>
</evidence>
<gene>
    <name evidence="1" type="ORF">CGLO_11171</name>
</gene>
<comment type="caution">
    <text evidence="1">The sequence shown here is derived from an EMBL/GenBank/DDBJ whole genome shotgun (WGS) entry which is preliminary data.</text>
</comment>
<dbReference type="Proteomes" id="UP000015530">
    <property type="component" value="Unassembled WGS sequence"/>
</dbReference>
<dbReference type="HOGENOM" id="CLU_3417240_0_0_1"/>
<dbReference type="AlphaFoldDB" id="T0K1K2"/>
<protein>
    <submittedName>
        <fullName evidence="1">Uncharacterized protein</fullName>
    </submittedName>
</protein>
<accession>T0K1K2</accession>